<dbReference type="PROSITE" id="PS50928">
    <property type="entry name" value="ABC_TM1"/>
    <property type="match status" value="1"/>
</dbReference>
<gene>
    <name evidence="9" type="ORF">IAA64_12710</name>
</gene>
<feature type="transmembrane region" description="Helical" evidence="7">
    <location>
        <begin position="166"/>
        <end position="192"/>
    </location>
</feature>
<dbReference type="AlphaFoldDB" id="A0A9D1P927"/>
<dbReference type="PANTHER" id="PTHR43227:SF11">
    <property type="entry name" value="BLL4140 PROTEIN"/>
    <property type="match status" value="1"/>
</dbReference>
<feature type="transmembrane region" description="Helical" evidence="7">
    <location>
        <begin position="273"/>
        <end position="294"/>
    </location>
</feature>
<evidence type="ECO:0000313" key="10">
    <source>
        <dbReference type="Proteomes" id="UP000886884"/>
    </source>
</evidence>
<name>A0A9D1P927_9FIRM</name>
<organism evidence="9 10">
    <name type="scientific">Candidatus Ornithocaccomicrobium faecavium</name>
    <dbReference type="NCBI Taxonomy" id="2840890"/>
    <lineage>
        <taxon>Bacteria</taxon>
        <taxon>Bacillati</taxon>
        <taxon>Bacillota</taxon>
        <taxon>Clostridia</taxon>
        <taxon>Candidatus Ornithocaccomicrobium</taxon>
    </lineage>
</organism>
<dbReference type="Gene3D" id="1.10.3720.10">
    <property type="entry name" value="MetI-like"/>
    <property type="match status" value="1"/>
</dbReference>
<accession>A0A9D1P927</accession>
<evidence type="ECO:0000256" key="2">
    <source>
        <dbReference type="ARBA" id="ARBA00022448"/>
    </source>
</evidence>
<dbReference type="Pfam" id="PF00528">
    <property type="entry name" value="BPD_transp_1"/>
    <property type="match status" value="1"/>
</dbReference>
<reference evidence="9" key="2">
    <citation type="journal article" date="2021" name="PeerJ">
        <title>Extensive microbial diversity within the chicken gut microbiome revealed by metagenomics and culture.</title>
        <authorList>
            <person name="Gilroy R."/>
            <person name="Ravi A."/>
            <person name="Getino M."/>
            <person name="Pursley I."/>
            <person name="Horton D.L."/>
            <person name="Alikhan N.F."/>
            <person name="Baker D."/>
            <person name="Gharbi K."/>
            <person name="Hall N."/>
            <person name="Watson M."/>
            <person name="Adriaenssens E.M."/>
            <person name="Foster-Nyarko E."/>
            <person name="Jarju S."/>
            <person name="Secka A."/>
            <person name="Antonio M."/>
            <person name="Oren A."/>
            <person name="Chaudhuri R.R."/>
            <person name="La Ragione R."/>
            <person name="Hildebrand F."/>
            <person name="Pallen M.J."/>
        </authorList>
    </citation>
    <scope>NUCLEOTIDE SEQUENCE</scope>
    <source>
        <strain evidence="9">CHK183-6373</strain>
    </source>
</reference>
<evidence type="ECO:0000256" key="6">
    <source>
        <dbReference type="ARBA" id="ARBA00023136"/>
    </source>
</evidence>
<dbReference type="GO" id="GO:0005886">
    <property type="term" value="C:plasma membrane"/>
    <property type="evidence" value="ECO:0007669"/>
    <property type="project" value="UniProtKB-SubCell"/>
</dbReference>
<feature type="domain" description="ABC transmembrane type-1" evidence="8">
    <location>
        <begin position="80"/>
        <end position="294"/>
    </location>
</feature>
<feature type="transmembrane region" description="Helical" evidence="7">
    <location>
        <begin position="213"/>
        <end position="237"/>
    </location>
</feature>
<keyword evidence="4 7" id="KW-0812">Transmembrane</keyword>
<comment type="subcellular location">
    <subcellularLocation>
        <location evidence="1 7">Cell membrane</location>
        <topology evidence="1 7">Multi-pass membrane protein</topology>
    </subcellularLocation>
</comment>
<sequence length="307" mass="34608">MAKASGVGQSLRRDLRQNYQLYLIFLPALAYFIIFHYAPMYGVQIAFRNFVPARGIWGSEWWGTYHFERFFRSYSSQSIIWNTLRISLLSLVLGFPCPVILALLINELRQKRFKKALQMISYAPHFISTVAIVGMISIMFSNQGLVNALVKRAGGTYQNLLMTPEGFLWIYVLSGVWQGMGWGSVIYFSVLAGVDPGMHEAAYMDGATKLQRILHIDIPSIAPTMVIMLILNCGSIMSVGYEKIYLMQNSLNVSASEVISTYVYKMGLINMDYSYSAAVGLFNSVVNMVLLLFVNTIARKVSDTSLW</sequence>
<feature type="transmembrane region" description="Helical" evidence="7">
    <location>
        <begin position="79"/>
        <end position="105"/>
    </location>
</feature>
<dbReference type="GO" id="GO:0055085">
    <property type="term" value="P:transmembrane transport"/>
    <property type="evidence" value="ECO:0007669"/>
    <property type="project" value="InterPro"/>
</dbReference>
<dbReference type="CDD" id="cd06261">
    <property type="entry name" value="TM_PBP2"/>
    <property type="match status" value="1"/>
</dbReference>
<evidence type="ECO:0000256" key="1">
    <source>
        <dbReference type="ARBA" id="ARBA00004651"/>
    </source>
</evidence>
<evidence type="ECO:0000256" key="4">
    <source>
        <dbReference type="ARBA" id="ARBA00022692"/>
    </source>
</evidence>
<comment type="caution">
    <text evidence="9">The sequence shown here is derived from an EMBL/GenBank/DDBJ whole genome shotgun (WGS) entry which is preliminary data.</text>
</comment>
<dbReference type="InterPro" id="IPR050809">
    <property type="entry name" value="UgpAE/MalFG_permease"/>
</dbReference>
<evidence type="ECO:0000313" key="9">
    <source>
        <dbReference type="EMBL" id="HIV28816.1"/>
    </source>
</evidence>
<keyword evidence="6 7" id="KW-0472">Membrane</keyword>
<feature type="transmembrane region" description="Helical" evidence="7">
    <location>
        <begin position="21"/>
        <end position="38"/>
    </location>
</feature>
<feature type="transmembrane region" description="Helical" evidence="7">
    <location>
        <begin position="126"/>
        <end position="146"/>
    </location>
</feature>
<dbReference type="EMBL" id="DVOT01000231">
    <property type="protein sequence ID" value="HIV28816.1"/>
    <property type="molecule type" value="Genomic_DNA"/>
</dbReference>
<protein>
    <submittedName>
        <fullName evidence="9">Sugar ABC transporter permease</fullName>
    </submittedName>
</protein>
<keyword evidence="2 7" id="KW-0813">Transport</keyword>
<keyword evidence="5 7" id="KW-1133">Transmembrane helix</keyword>
<evidence type="ECO:0000256" key="5">
    <source>
        <dbReference type="ARBA" id="ARBA00022989"/>
    </source>
</evidence>
<proteinExistence type="inferred from homology"/>
<evidence type="ECO:0000256" key="7">
    <source>
        <dbReference type="RuleBase" id="RU363032"/>
    </source>
</evidence>
<comment type="similarity">
    <text evidence="7">Belongs to the binding-protein-dependent transport system permease family.</text>
</comment>
<reference evidence="9" key="1">
    <citation type="submission" date="2020-10" db="EMBL/GenBank/DDBJ databases">
        <authorList>
            <person name="Gilroy R."/>
        </authorList>
    </citation>
    <scope>NUCLEOTIDE SEQUENCE</scope>
    <source>
        <strain evidence="9">CHK183-6373</strain>
    </source>
</reference>
<dbReference type="InterPro" id="IPR000515">
    <property type="entry name" value="MetI-like"/>
</dbReference>
<dbReference type="InterPro" id="IPR035906">
    <property type="entry name" value="MetI-like_sf"/>
</dbReference>
<dbReference type="Proteomes" id="UP000886884">
    <property type="component" value="Unassembled WGS sequence"/>
</dbReference>
<evidence type="ECO:0000256" key="3">
    <source>
        <dbReference type="ARBA" id="ARBA00022475"/>
    </source>
</evidence>
<keyword evidence="3" id="KW-1003">Cell membrane</keyword>
<dbReference type="PANTHER" id="PTHR43227">
    <property type="entry name" value="BLL4140 PROTEIN"/>
    <property type="match status" value="1"/>
</dbReference>
<evidence type="ECO:0000259" key="8">
    <source>
        <dbReference type="PROSITE" id="PS50928"/>
    </source>
</evidence>
<dbReference type="SUPFAM" id="SSF161098">
    <property type="entry name" value="MetI-like"/>
    <property type="match status" value="1"/>
</dbReference>